<dbReference type="Proteomes" id="UP001652445">
    <property type="component" value="Unassembled WGS sequence"/>
</dbReference>
<feature type="signal peptide" evidence="1">
    <location>
        <begin position="1"/>
        <end position="25"/>
    </location>
</feature>
<protein>
    <submittedName>
        <fullName evidence="2">Uncharacterized protein</fullName>
    </submittedName>
</protein>
<name>A0ABT2UA07_9BACL</name>
<dbReference type="EMBL" id="JAOQIO010000007">
    <property type="protein sequence ID" value="MCU6791476.1"/>
    <property type="molecule type" value="Genomic_DNA"/>
</dbReference>
<dbReference type="RefSeq" id="WP_262683019.1">
    <property type="nucleotide sequence ID" value="NZ_JAOQIO010000007.1"/>
</dbReference>
<accession>A0ABT2UA07</accession>
<organism evidence="2 3">
    <name type="scientific">Paenibacillus baimaensis</name>
    <dbReference type="NCBI Taxonomy" id="2982185"/>
    <lineage>
        <taxon>Bacteria</taxon>
        <taxon>Bacillati</taxon>
        <taxon>Bacillota</taxon>
        <taxon>Bacilli</taxon>
        <taxon>Bacillales</taxon>
        <taxon>Paenibacillaceae</taxon>
        <taxon>Paenibacillus</taxon>
    </lineage>
</organism>
<gene>
    <name evidence="2" type="ORF">OB236_04950</name>
</gene>
<reference evidence="2 3" key="1">
    <citation type="submission" date="2022-09" db="EMBL/GenBank/DDBJ databases">
        <authorList>
            <person name="Han X.L."/>
            <person name="Wang Q."/>
            <person name="Lu T."/>
        </authorList>
    </citation>
    <scope>NUCLEOTIDE SEQUENCE [LARGE SCALE GENOMIC DNA]</scope>
    <source>
        <strain evidence="2 3">WQ 127069</strain>
    </source>
</reference>
<evidence type="ECO:0000313" key="3">
    <source>
        <dbReference type="Proteomes" id="UP001652445"/>
    </source>
</evidence>
<evidence type="ECO:0000256" key="1">
    <source>
        <dbReference type="SAM" id="SignalP"/>
    </source>
</evidence>
<evidence type="ECO:0000313" key="2">
    <source>
        <dbReference type="EMBL" id="MCU6791476.1"/>
    </source>
</evidence>
<proteinExistence type="predicted"/>
<keyword evidence="3" id="KW-1185">Reference proteome</keyword>
<keyword evidence="1" id="KW-0732">Signal</keyword>
<sequence length="582" mass="64324">MKKVRKQALSVVLISSLLLSFPYCAALADETQAAAVDTRYPSTLTGPLQVKINGLLSEHTLTGTRIGTIVKMYNVSNDTVRVPDYEIRIVTDNGARYVLRGSSDNAISVPPMSNITLSYMAQVELPDNLKPTSIVWVDVNKDVYPKVETTMLDLPISNLVWYGDQSIVSDPALIKKWGEAFTIPSLDSALTYTPINMTTDFKDQTPVQVIKLLVQNPGKQTEVIPGFIIEGKSSTQNYKGSRADQTVSSIDPGEKKYIYWTVPTDLDTQLISFTLSTPESFKIPNRTDASANLTYYIGRLSFGAPTAEQLVSDSTKASAYLLNSQIPIDPINNVVNPNINISAADFQIYENKGMGYSTGIIKMRFSNKGDKPLPVPQFAAELMGNGFIYAGNRINASTSLVVPGTDYLVNYSFVLPVGGTVDQYNLRLIDNKTAAPYKINFAQSILTVNKPVKDNVKLNMYPYEVTIHDWALTNIALSNPSTLSYKYSYKLRINMDLKTLEPVMVDSNYNKLLIELETKDGRRIASNTQSLNGEGRLTSGEQLIYFTDSTSDQLENPIVLKIYEVIETPNGPVRSLVATLNN</sequence>
<comment type="caution">
    <text evidence="2">The sequence shown here is derived from an EMBL/GenBank/DDBJ whole genome shotgun (WGS) entry which is preliminary data.</text>
</comment>
<feature type="chain" id="PRO_5046821281" evidence="1">
    <location>
        <begin position="26"/>
        <end position="582"/>
    </location>
</feature>